<feature type="compositionally biased region" description="Low complexity" evidence="1">
    <location>
        <begin position="268"/>
        <end position="277"/>
    </location>
</feature>
<feature type="region of interest" description="Disordered" evidence="1">
    <location>
        <begin position="219"/>
        <end position="325"/>
    </location>
</feature>
<keyword evidence="3" id="KW-1185">Reference proteome</keyword>
<name>A0A6N1X2T6_9BURK</name>
<accession>A0A6N1X2T6</accession>
<dbReference type="Proteomes" id="UP000509579">
    <property type="component" value="Chromosome"/>
</dbReference>
<dbReference type="EMBL" id="CP054840">
    <property type="protein sequence ID" value="QKV52065.1"/>
    <property type="molecule type" value="Genomic_DNA"/>
</dbReference>
<protein>
    <submittedName>
        <fullName evidence="2">Uncharacterized protein</fullName>
    </submittedName>
</protein>
<feature type="compositionally biased region" description="Basic and acidic residues" evidence="1">
    <location>
        <begin position="241"/>
        <end position="267"/>
    </location>
</feature>
<evidence type="ECO:0000256" key="1">
    <source>
        <dbReference type="SAM" id="MobiDB-lite"/>
    </source>
</evidence>
<organism evidence="2 3">
    <name type="scientific">Comamonas antarctica</name>
    <dbReference type="NCBI Taxonomy" id="2743470"/>
    <lineage>
        <taxon>Bacteria</taxon>
        <taxon>Pseudomonadati</taxon>
        <taxon>Pseudomonadota</taxon>
        <taxon>Betaproteobacteria</taxon>
        <taxon>Burkholderiales</taxon>
        <taxon>Comamonadaceae</taxon>
        <taxon>Comamonas</taxon>
    </lineage>
</organism>
<dbReference type="KEGG" id="aant:HUK68_03650"/>
<proteinExistence type="predicted"/>
<evidence type="ECO:0000313" key="2">
    <source>
        <dbReference type="EMBL" id="QKV52065.1"/>
    </source>
</evidence>
<dbReference type="RefSeq" id="WP_175502967.1">
    <property type="nucleotide sequence ID" value="NZ_CP054840.1"/>
</dbReference>
<evidence type="ECO:0000313" key="3">
    <source>
        <dbReference type="Proteomes" id="UP000509579"/>
    </source>
</evidence>
<sequence length="392" mass="42153">MNIPSTINSAPALRDFGIAAKKDEAVALKKDGLQAQPAKQGFFGRIMQWVRGENPARINSDTKEAFVAAMTRRFGSKAADTALAKTGFYMGNDQPLTSREIKRAIGYAKLAEGQGAGSGSAAAGAVPASRASGQAQALQGTMKEMRNTQAETAGLANKATKLSQLAARLRATGDERLGAVQAKLAETKQLWAQARGKLDGQIAQVNQLAAGASPAAADTLSAQPSAGKPNAVRSAAQEQRAQVRERNAEARSERNEQRAAAQAEHKQNLQQLRQDNQQMREDMRTQAKLARKQSRAEMAEHKQAQRDERQAATAQHQADRAQQRELRAQARLEHKAEAREQREAMGASAQALVARTSHMVDQEFAALQAEIDEFSAKADAFSAALARPIAAN</sequence>
<reference evidence="2 3" key="1">
    <citation type="submission" date="2020-06" db="EMBL/GenBank/DDBJ databases">
        <title>Acidovorax antarctica sp. nov., isolated from Corinth ice sheet soil, Antarctic Fields Peninsula.</title>
        <authorList>
            <person name="Xu Q."/>
            <person name="Peng F."/>
        </authorList>
    </citation>
    <scope>NUCLEOTIDE SEQUENCE [LARGE SCALE GENOMIC DNA]</scope>
    <source>
        <strain evidence="2 3">16-35-5</strain>
    </source>
</reference>
<feature type="compositionally biased region" description="Basic and acidic residues" evidence="1">
    <location>
        <begin position="294"/>
        <end position="310"/>
    </location>
</feature>
<dbReference type="AlphaFoldDB" id="A0A6N1X2T6"/>
<gene>
    <name evidence="2" type="ORF">HUK68_03650</name>
</gene>